<dbReference type="PANTHER" id="PTHR30189:SF1">
    <property type="entry name" value="LPS-ASSEMBLY PROTEIN LPTD"/>
    <property type="match status" value="1"/>
</dbReference>
<keyword evidence="4" id="KW-1185">Reference proteome</keyword>
<sequence length="731" mass="84769">MNNKHFVPMVMVIVLASICLIPDYLDARLAENVDAKSSTLSTLENNGPKDKGKWDVSAQQLIFYHSSKVVVGVGNVFVKGEDISISGDRITFNWETGDVWAYGEVFIRIGEDRIIGDSGKFNVKNGTGQIEEARLYLKRNQLHIEAKTLKKKGFQEFEATDAVISTCSPPKQAWSFSCKRLLLDENGMAVAWGSKFNVRSIPILYSPWLKVPLNKYKKSGVLIPSISTSTRNGFGINIPYYIVLSDSADITFYQNPLVARGWMEGIEFRYMASPASKGILRYNFLIDTKSDNDFNNDGFSRENEKRWWFRAKVDQELPYGFLGMADIDLISDLDYLQEFGYGPMGYDKTEQTFERFFNRFLEDDTALIRPSYVQIQKETTDAFIGAQMRYNDNQIPGEQDKTIQTLPRIHLKGLQKRLLHSPVPLYMDYDVSYVNYWRERGVKEQRIYLSPSLQIPWSLFNMIDLTSFISAQDRIYRVEGGSYTTRNELTGKFELDAATTLERFYGGKRNLKHVVRPRIIYSYRPHEDQGELPNIDELDRLEGQNRITFELLSFLTTKIEDGKGAFAYHDLLRFKLRQSYEMEGKSLLPHVKEEGHHFSDLYGELELYLGKTFFRYDATYNMYGRGFTTYNIWAHGEVWRLSSYELAYRYSKLTNINEFNVAFEGRLMDRLYGRYSLRKSFEQDKDLESEYGIKYESQCWALDTVLQMNRDETRVMFGIELLGLGGWSYGR</sequence>
<dbReference type="Proteomes" id="UP000093080">
    <property type="component" value="Unassembled WGS sequence"/>
</dbReference>
<dbReference type="GO" id="GO:1990351">
    <property type="term" value="C:transporter complex"/>
    <property type="evidence" value="ECO:0007669"/>
    <property type="project" value="TreeGrafter"/>
</dbReference>
<dbReference type="GO" id="GO:0015920">
    <property type="term" value="P:lipopolysaccharide transport"/>
    <property type="evidence" value="ECO:0007669"/>
    <property type="project" value="InterPro"/>
</dbReference>
<dbReference type="InterPro" id="IPR020889">
    <property type="entry name" value="LipoPS_assembly_LptD"/>
</dbReference>
<dbReference type="InterPro" id="IPR050218">
    <property type="entry name" value="LptD"/>
</dbReference>
<accession>A0A1B9F775</accession>
<proteinExistence type="inferred from homology"/>
<dbReference type="PANTHER" id="PTHR30189">
    <property type="entry name" value="LPS-ASSEMBLY PROTEIN"/>
    <property type="match status" value="1"/>
</dbReference>
<organism evidence="3 4">
    <name type="scientific">Dissulfuribacter thermophilus</name>
    <dbReference type="NCBI Taxonomy" id="1156395"/>
    <lineage>
        <taxon>Bacteria</taxon>
        <taxon>Pseudomonadati</taxon>
        <taxon>Thermodesulfobacteriota</taxon>
        <taxon>Dissulfuribacteria</taxon>
        <taxon>Dissulfuribacterales</taxon>
        <taxon>Dissulfuribacteraceae</taxon>
        <taxon>Dissulfuribacter</taxon>
    </lineage>
</organism>
<name>A0A1B9F775_9BACT</name>
<evidence type="ECO:0000259" key="2">
    <source>
        <dbReference type="Pfam" id="PF19838"/>
    </source>
</evidence>
<reference evidence="3 4" key="1">
    <citation type="submission" date="2016-06" db="EMBL/GenBank/DDBJ databases">
        <title>Respiratory ammonification of nitrate coupled to the oxidation of elemental sulfur in deep-sea autotrophic thermophilic bacteria.</title>
        <authorList>
            <person name="Slobodkina G.B."/>
            <person name="Mardanov A.V."/>
            <person name="Ravin N.V."/>
            <person name="Frolova A.A."/>
            <person name="Viryasiv M.B."/>
            <person name="Chernyh N.A."/>
            <person name="Bonch-Osmolovskaya E.A."/>
            <person name="Slobodkin A.I."/>
        </authorList>
    </citation>
    <scope>NUCLEOTIDE SEQUENCE [LARGE SCALE GENOMIC DNA]</scope>
    <source>
        <strain evidence="3 4">S69</strain>
    </source>
</reference>
<feature type="domain" description="LPS-assembly protein LptD central" evidence="2">
    <location>
        <begin position="197"/>
        <end position="295"/>
    </location>
</feature>
<evidence type="ECO:0000259" key="1">
    <source>
        <dbReference type="Pfam" id="PF04453"/>
    </source>
</evidence>
<dbReference type="HAMAP" id="MF_01411">
    <property type="entry name" value="LPS_assembly_LptD"/>
    <property type="match status" value="1"/>
</dbReference>
<dbReference type="GO" id="GO:0043165">
    <property type="term" value="P:Gram-negative-bacterium-type cell outer membrane assembly"/>
    <property type="evidence" value="ECO:0007669"/>
    <property type="project" value="InterPro"/>
</dbReference>
<dbReference type="EMBL" id="MAGO01000003">
    <property type="protein sequence ID" value="OCC15808.1"/>
    <property type="molecule type" value="Genomic_DNA"/>
</dbReference>
<comment type="caution">
    <text evidence="3">The sequence shown here is derived from an EMBL/GenBank/DDBJ whole genome shotgun (WGS) entry which is preliminary data.</text>
</comment>
<feature type="domain" description="LptD C-terminal" evidence="1">
    <location>
        <begin position="305"/>
        <end position="653"/>
    </location>
</feature>
<dbReference type="STRING" id="1156395.DBT_0733"/>
<dbReference type="AlphaFoldDB" id="A0A1B9F775"/>
<dbReference type="Pfam" id="PF19838">
    <property type="entry name" value="LptD_2"/>
    <property type="match status" value="1"/>
</dbReference>
<dbReference type="InterPro" id="IPR007543">
    <property type="entry name" value="LptD_C"/>
</dbReference>
<dbReference type="GO" id="GO:0009279">
    <property type="term" value="C:cell outer membrane"/>
    <property type="evidence" value="ECO:0007669"/>
    <property type="project" value="InterPro"/>
</dbReference>
<dbReference type="Pfam" id="PF04453">
    <property type="entry name" value="LptD"/>
    <property type="match status" value="1"/>
</dbReference>
<dbReference type="InterPro" id="IPR045659">
    <property type="entry name" value="LptD_2"/>
</dbReference>
<gene>
    <name evidence="3" type="ORF">DBT_0733</name>
</gene>
<evidence type="ECO:0000313" key="4">
    <source>
        <dbReference type="Proteomes" id="UP000093080"/>
    </source>
</evidence>
<protein>
    <submittedName>
        <fullName evidence="3">Outer membrane protein Imp, required for envelope biogenesis</fullName>
    </submittedName>
</protein>
<dbReference type="RefSeq" id="WP_067616471.1">
    <property type="nucleotide sequence ID" value="NZ_MAGO01000003.1"/>
</dbReference>
<evidence type="ECO:0000313" key="3">
    <source>
        <dbReference type="EMBL" id="OCC15808.1"/>
    </source>
</evidence>